<feature type="domain" description="DUF8171" evidence="3">
    <location>
        <begin position="47"/>
        <end position="311"/>
    </location>
</feature>
<evidence type="ECO:0000259" key="3">
    <source>
        <dbReference type="Pfam" id="PF26509"/>
    </source>
</evidence>
<keyword evidence="2" id="KW-1133">Transmembrane helix</keyword>
<evidence type="ECO:0000256" key="2">
    <source>
        <dbReference type="SAM" id="Phobius"/>
    </source>
</evidence>
<dbReference type="PATRIC" id="fig|396014.3.peg.3162"/>
<keyword evidence="4" id="KW-0132">Cell division</keyword>
<keyword evidence="4" id="KW-0131">Cell cycle</keyword>
<dbReference type="InterPro" id="IPR058484">
    <property type="entry name" value="DUF8171"/>
</dbReference>
<name>Z9JNT3_9MICO</name>
<evidence type="ECO:0000256" key="1">
    <source>
        <dbReference type="SAM" id="MobiDB-lite"/>
    </source>
</evidence>
<evidence type="ECO:0000313" key="4">
    <source>
        <dbReference type="EMBL" id="EWS80040.1"/>
    </source>
</evidence>
<feature type="transmembrane region" description="Helical" evidence="2">
    <location>
        <begin position="148"/>
        <end position="173"/>
    </location>
</feature>
<dbReference type="EMBL" id="JDYK01000020">
    <property type="protein sequence ID" value="EWS80040.1"/>
    <property type="molecule type" value="Genomic_DNA"/>
</dbReference>
<dbReference type="HOGENOM" id="CLU_975579_0_0_11"/>
<dbReference type="eggNOG" id="ENOG502Z7R7">
    <property type="taxonomic scope" value="Bacteria"/>
</dbReference>
<dbReference type="STRING" id="396014.BF93_08300"/>
<dbReference type="Proteomes" id="UP000023067">
    <property type="component" value="Unassembled WGS sequence"/>
</dbReference>
<feature type="transmembrane region" description="Helical" evidence="2">
    <location>
        <begin position="193"/>
        <end position="216"/>
    </location>
</feature>
<dbReference type="Pfam" id="PF26509">
    <property type="entry name" value="DUF8171"/>
    <property type="match status" value="1"/>
</dbReference>
<protein>
    <submittedName>
        <fullName evidence="4">Cell division protein FtsQ</fullName>
    </submittedName>
</protein>
<feature type="compositionally biased region" description="Pro residues" evidence="1">
    <location>
        <begin position="1"/>
        <end position="12"/>
    </location>
</feature>
<keyword evidence="5" id="KW-1185">Reference proteome</keyword>
<keyword evidence="2" id="KW-0812">Transmembrane</keyword>
<dbReference type="AlphaFoldDB" id="Z9JNT3"/>
<accession>Z9JNT3</accession>
<proteinExistence type="predicted"/>
<dbReference type="GO" id="GO:0051301">
    <property type="term" value="P:cell division"/>
    <property type="evidence" value="ECO:0007669"/>
    <property type="project" value="UniProtKB-KW"/>
</dbReference>
<gene>
    <name evidence="4" type="ORF">BF93_08300</name>
</gene>
<feature type="transmembrane region" description="Helical" evidence="2">
    <location>
        <begin position="46"/>
        <end position="66"/>
    </location>
</feature>
<feature type="transmembrane region" description="Helical" evidence="2">
    <location>
        <begin position="285"/>
        <end position="308"/>
    </location>
</feature>
<keyword evidence="2" id="KW-0472">Membrane</keyword>
<reference evidence="4 5" key="1">
    <citation type="submission" date="2014-02" db="EMBL/GenBank/DDBJ databases">
        <title>Genome sequence of Brachybacterium phenoliresistens strain W13A50.</title>
        <authorList>
            <person name="Wang X."/>
        </authorList>
    </citation>
    <scope>NUCLEOTIDE SEQUENCE [LARGE SCALE GENOMIC DNA]</scope>
    <source>
        <strain evidence="4 5">W13A50</strain>
    </source>
</reference>
<organism evidence="4 5">
    <name type="scientific">Brachybacterium phenoliresistens</name>
    <dbReference type="NCBI Taxonomy" id="396014"/>
    <lineage>
        <taxon>Bacteria</taxon>
        <taxon>Bacillati</taxon>
        <taxon>Actinomycetota</taxon>
        <taxon>Actinomycetes</taxon>
        <taxon>Micrococcales</taxon>
        <taxon>Dermabacteraceae</taxon>
        <taxon>Brachybacterium</taxon>
    </lineage>
</organism>
<feature type="transmembrane region" description="Helical" evidence="2">
    <location>
        <begin position="116"/>
        <end position="136"/>
    </location>
</feature>
<sequence length="318" mass="33740">MTTTPPATPPTTPSTTAPADPDVRRGRLRGAVDGIRTAELTTSQKLMVFVLSMSLFGLSNIILEIIPDPSIGPVDVSVSYMVFVPLTIAALFSPFWAALGAPLGEIVFTDLLMGDFSGLAEVEGYLQMFLAVYIAGSLIRNPRSRVQIAVGAIVVVLIDKILSAVVDLSKVWIGVEDAELVQGLPQSMLALEAIGLGVDVLMSGVLLGAIPAMWLIPSLHGRIEPLMGMRPRVPGEPIPGSAPRTPLFLAAALVLSVGSFGFAFLEAFDLSAGSWEPDFLDRFGNWFVLVSVAAIALVLVVAILLFRLSRSAATTDDR</sequence>
<dbReference type="RefSeq" id="WP_051487079.1">
    <property type="nucleotide sequence ID" value="NZ_KK070003.1"/>
</dbReference>
<feature type="transmembrane region" description="Helical" evidence="2">
    <location>
        <begin position="78"/>
        <end position="96"/>
    </location>
</feature>
<evidence type="ECO:0000313" key="5">
    <source>
        <dbReference type="Proteomes" id="UP000023067"/>
    </source>
</evidence>
<feature type="region of interest" description="Disordered" evidence="1">
    <location>
        <begin position="1"/>
        <end position="23"/>
    </location>
</feature>
<comment type="caution">
    <text evidence="4">The sequence shown here is derived from an EMBL/GenBank/DDBJ whole genome shotgun (WGS) entry which is preliminary data.</text>
</comment>
<feature type="transmembrane region" description="Helical" evidence="2">
    <location>
        <begin position="247"/>
        <end position="265"/>
    </location>
</feature>